<dbReference type="EMBL" id="LT934425">
    <property type="protein sequence ID" value="SOH03789.1"/>
    <property type="molecule type" value="Genomic_DNA"/>
</dbReference>
<dbReference type="PANTHER" id="PTHR30409:SF1">
    <property type="entry name" value="CARBAMATE KINASE-RELATED"/>
    <property type="match status" value="1"/>
</dbReference>
<reference evidence="9" key="4">
    <citation type="submission" date="2017-10" db="EMBL/GenBank/DDBJ databases">
        <authorList>
            <person name="Banno H."/>
            <person name="Chua N.-H."/>
        </authorList>
    </citation>
    <scope>NUCLEOTIDE SEQUENCE [LARGE SCALE GENOMIC DNA]</scope>
    <source>
        <strain evidence="9">Kuenenia_mbr1_ru-nijmegen</strain>
    </source>
</reference>
<dbReference type="EMBL" id="CP049055">
    <property type="protein sequence ID" value="QII10395.1"/>
    <property type="molecule type" value="Genomic_DNA"/>
</dbReference>
<dbReference type="NCBIfam" id="TIGR00746">
    <property type="entry name" value="arcC"/>
    <property type="match status" value="1"/>
</dbReference>
<dbReference type="FunFam" id="3.40.1160.10:FF:000007">
    <property type="entry name" value="Carbamate kinase"/>
    <property type="match status" value="1"/>
</dbReference>
<sequence length="318" mass="34801">MNGRNTMVIALGGNALIRKGQKGTVGEQFENTRKSMEGVIYCLNRGYNIIITHGNGPQVGNLLLMTEACRDQTPELTLGMCVADTEGAIGYMIQQSLTNALRRENRDTCVVTVLTQVVVDKHDRAFSCPTKPIGPFFRKEEAERFQREKGWDIAEDSHRGYRRVVASPNPLKIIEIQAIRCLSGAGNIVIAAGGGGIPVIIKENGDLEGVDVVIDKDLASSVLARDINASALVMLTGEENVFLNYKKPNERPLYNITADEAQRYLDEGHFPPGSMGPKIQAAIHFLEWGGSFALITSLDKVREAFEGRSGTRIAKKAI</sequence>
<keyword evidence="10" id="KW-1185">Reference proteome</keyword>
<dbReference type="CDD" id="cd04235">
    <property type="entry name" value="AAK_CK"/>
    <property type="match status" value="1"/>
</dbReference>
<evidence type="ECO:0000313" key="9">
    <source>
        <dbReference type="EMBL" id="SOH03789.1"/>
    </source>
</evidence>
<dbReference type="RefSeq" id="WP_099324557.1">
    <property type="nucleotide sequence ID" value="NZ_CP049055.1"/>
</dbReference>
<dbReference type="NCBIfam" id="NF009007">
    <property type="entry name" value="PRK12352.1"/>
    <property type="match status" value="1"/>
</dbReference>
<gene>
    <name evidence="7" type="primary">cbk</name>
    <name evidence="8" type="synonym">cpkA</name>
    <name evidence="8" type="ORF">KsCSTR_10160</name>
    <name evidence="9" type="ORF">KSMBR1_1287</name>
    <name evidence="7" type="ORF">kustd1497</name>
</gene>
<reference evidence="7" key="2">
    <citation type="submission" date="2006-01" db="EMBL/GenBank/DDBJ databases">
        <authorList>
            <person name="Genoscope"/>
        </authorList>
    </citation>
    <scope>NUCLEOTIDE SEQUENCE</scope>
</reference>
<dbReference type="OrthoDB" id="9766717at2"/>
<name>Q1PYS3_KUEST</name>
<evidence type="ECO:0000256" key="2">
    <source>
        <dbReference type="ARBA" id="ARBA00022679"/>
    </source>
</evidence>
<dbReference type="EMBL" id="CT573072">
    <property type="protein sequence ID" value="CAJ72242.1"/>
    <property type="molecule type" value="Genomic_DNA"/>
</dbReference>
<dbReference type="Gene3D" id="3.40.1160.10">
    <property type="entry name" value="Acetylglutamate kinase-like"/>
    <property type="match status" value="1"/>
</dbReference>
<comment type="similarity">
    <text evidence="1 5">Belongs to the carbamate kinase family.</text>
</comment>
<dbReference type="GO" id="GO:0019546">
    <property type="term" value="P:L-arginine deiminase pathway"/>
    <property type="evidence" value="ECO:0007669"/>
    <property type="project" value="TreeGrafter"/>
</dbReference>
<dbReference type="SUPFAM" id="SSF53633">
    <property type="entry name" value="Carbamate kinase-like"/>
    <property type="match status" value="1"/>
</dbReference>
<protein>
    <recommendedName>
        <fullName evidence="4 5">Carbamate kinase</fullName>
    </recommendedName>
</protein>
<dbReference type="Proteomes" id="UP000501926">
    <property type="component" value="Chromosome"/>
</dbReference>
<dbReference type="InterPro" id="IPR003964">
    <property type="entry name" value="Carb_kinase"/>
</dbReference>
<dbReference type="KEGG" id="kst:KSMBR1_1287"/>
<evidence type="ECO:0000259" key="6">
    <source>
        <dbReference type="Pfam" id="PF00696"/>
    </source>
</evidence>
<evidence type="ECO:0000313" key="11">
    <source>
        <dbReference type="Proteomes" id="UP000501926"/>
    </source>
</evidence>
<dbReference type="AlphaFoldDB" id="Q1PYS3"/>
<dbReference type="Pfam" id="PF00696">
    <property type="entry name" value="AA_kinase"/>
    <property type="match status" value="1"/>
</dbReference>
<evidence type="ECO:0000313" key="10">
    <source>
        <dbReference type="Proteomes" id="UP000221734"/>
    </source>
</evidence>
<proteinExistence type="inferred from homology"/>
<keyword evidence="3 5" id="KW-0418">Kinase</keyword>
<evidence type="ECO:0000256" key="3">
    <source>
        <dbReference type="ARBA" id="ARBA00022777"/>
    </source>
</evidence>
<dbReference type="Proteomes" id="UP000221734">
    <property type="component" value="Chromosome Kuenenia_stuttgartiensis_MBR1"/>
</dbReference>
<dbReference type="PANTHER" id="PTHR30409">
    <property type="entry name" value="CARBAMATE KINASE"/>
    <property type="match status" value="1"/>
</dbReference>
<dbReference type="PIRSF" id="PIRSF000723">
    <property type="entry name" value="Carbamate_kin"/>
    <property type="match status" value="1"/>
</dbReference>
<feature type="domain" description="Aspartate/glutamate/uridylate kinase" evidence="6">
    <location>
        <begin position="6"/>
        <end position="290"/>
    </location>
</feature>
<dbReference type="GO" id="GO:0005829">
    <property type="term" value="C:cytosol"/>
    <property type="evidence" value="ECO:0007669"/>
    <property type="project" value="TreeGrafter"/>
</dbReference>
<evidence type="ECO:0000256" key="4">
    <source>
        <dbReference type="NCBIfam" id="TIGR00746"/>
    </source>
</evidence>
<evidence type="ECO:0000313" key="7">
    <source>
        <dbReference type="EMBL" id="CAJ72242.1"/>
    </source>
</evidence>
<accession>Q1PYS3</accession>
<dbReference type="PRINTS" id="PR01469">
    <property type="entry name" value="CARBMTKINASE"/>
</dbReference>
<dbReference type="GO" id="GO:0008804">
    <property type="term" value="F:carbamate kinase activity"/>
    <property type="evidence" value="ECO:0007669"/>
    <property type="project" value="UniProtKB-UniRule"/>
</dbReference>
<evidence type="ECO:0000256" key="1">
    <source>
        <dbReference type="ARBA" id="ARBA00011066"/>
    </source>
</evidence>
<reference evidence="7" key="1">
    <citation type="journal article" date="2006" name="Nature">
        <title>Deciphering the evolution and metabolism of an anammox bacterium from a community genome.</title>
        <authorList>
            <person name="Strous M."/>
            <person name="Pelletier E."/>
            <person name="Mangenot S."/>
            <person name="Rattei T."/>
            <person name="Lehner A."/>
            <person name="Taylor M.W."/>
            <person name="Horn M."/>
            <person name="Daims H."/>
            <person name="Bartol-Mavel D."/>
            <person name="Wincker P."/>
            <person name="Barbe V."/>
            <person name="Fonknechten N."/>
            <person name="Vallenet D."/>
            <person name="Segurens B."/>
            <person name="Schenowitz-Truong C."/>
            <person name="Medigue C."/>
            <person name="Collingro A."/>
            <person name="Snel B."/>
            <person name="Dutilh B.E."/>
            <person name="OpDenCamp H.J.M."/>
            <person name="vanDerDrift C."/>
            <person name="Cirpus I."/>
            <person name="vanDePas-Schoonen K.T."/>
            <person name="Harhangi H.R."/>
            <person name="vanNiftrik L."/>
            <person name="Schmid M."/>
            <person name="Keltjens J."/>
            <person name="vanDeVossenberg J."/>
            <person name="Kartal B."/>
            <person name="Meier H."/>
            <person name="Frishman D."/>
            <person name="Huynen M.A."/>
            <person name="Mewes H."/>
            <person name="Weissenbach J."/>
            <person name="Jetten M.S.M."/>
            <person name="Wagner M."/>
            <person name="LePaslier D."/>
        </authorList>
    </citation>
    <scope>NUCLEOTIDE SEQUENCE</scope>
</reference>
<reference evidence="8 11" key="5">
    <citation type="submission" date="2020-02" db="EMBL/GenBank/DDBJ databases">
        <title>Newly sequenced genome of strain CSTR1 showed variability in Candidatus Kuenenia stuttgartiensis genomes.</title>
        <authorList>
            <person name="Ding C."/>
            <person name="Adrian L."/>
        </authorList>
    </citation>
    <scope>NUCLEOTIDE SEQUENCE [LARGE SCALE GENOMIC DNA]</scope>
    <source>
        <strain evidence="8 11">CSTR1</strain>
    </source>
</reference>
<dbReference type="InterPro" id="IPR036393">
    <property type="entry name" value="AceGlu_kinase-like_sf"/>
</dbReference>
<evidence type="ECO:0000313" key="8">
    <source>
        <dbReference type="EMBL" id="QII10395.1"/>
    </source>
</evidence>
<evidence type="ECO:0000256" key="5">
    <source>
        <dbReference type="PIRNR" id="PIRNR000723"/>
    </source>
</evidence>
<organism evidence="7">
    <name type="scientific">Kuenenia stuttgartiensis</name>
    <dbReference type="NCBI Taxonomy" id="174633"/>
    <lineage>
        <taxon>Bacteria</taxon>
        <taxon>Pseudomonadati</taxon>
        <taxon>Planctomycetota</taxon>
        <taxon>Candidatus Brocadiia</taxon>
        <taxon>Candidatus Brocadiales</taxon>
        <taxon>Candidatus Brocadiaceae</taxon>
        <taxon>Candidatus Kuenenia</taxon>
    </lineage>
</organism>
<dbReference type="InterPro" id="IPR001048">
    <property type="entry name" value="Asp/Glu/Uridylate_kinase"/>
</dbReference>
<reference evidence="10" key="3">
    <citation type="submission" date="2017-10" db="EMBL/GenBank/DDBJ databases">
        <authorList>
            <person name="Frank J."/>
        </authorList>
    </citation>
    <scope>NUCLEOTIDE SEQUENCE [LARGE SCALE GENOMIC DNA]</scope>
</reference>
<keyword evidence="2 5" id="KW-0808">Transferase</keyword>